<dbReference type="SUPFAM" id="SSF52540">
    <property type="entry name" value="P-loop containing nucleoside triphosphate hydrolases"/>
    <property type="match status" value="1"/>
</dbReference>
<sequence length="239" mass="25332">MTQLEIRGLAKRFGGVQALNGIDIAIDGDGITGVIGPNGSGKTTLFNTIMGVHKPTAGQVIWDGRDITGWPAYRIAATGLVRTYQQAMSFPGISVLDNVSIGFEHGCDRAAPRRWTSPESLLGFVGLDGRGDEIAGSLSFGNLRRLGIAVALAAQPRMLLLDEPGAGLNDHEALALRDLILQFPGMGMGVCLIDHDMALMGAVCSRFIVLNFGTKIADGTPADVLQDRKVLEVYLGEDA</sequence>
<dbReference type="Proteomes" id="UP000708298">
    <property type="component" value="Unassembled WGS sequence"/>
</dbReference>
<feature type="domain" description="ABC transporter" evidence="4">
    <location>
        <begin position="4"/>
        <end position="237"/>
    </location>
</feature>
<dbReference type="CDD" id="cd03219">
    <property type="entry name" value="ABC_Mj1267_LivG_branched"/>
    <property type="match status" value="1"/>
</dbReference>
<protein>
    <submittedName>
        <fullName evidence="5">ABC transporter ATP-binding protein</fullName>
    </submittedName>
</protein>
<gene>
    <name evidence="5" type="ORF">ASILVAE211_21375</name>
</gene>
<dbReference type="AlphaFoldDB" id="A0A963YWU0"/>
<proteinExistence type="predicted"/>
<keyword evidence="3 5" id="KW-0067">ATP-binding</keyword>
<dbReference type="InterPro" id="IPR003593">
    <property type="entry name" value="AAA+_ATPase"/>
</dbReference>
<name>A0A963YWU0_9PROT</name>
<dbReference type="GO" id="GO:0016887">
    <property type="term" value="F:ATP hydrolysis activity"/>
    <property type="evidence" value="ECO:0007669"/>
    <property type="project" value="InterPro"/>
</dbReference>
<dbReference type="GO" id="GO:0005886">
    <property type="term" value="C:plasma membrane"/>
    <property type="evidence" value="ECO:0007669"/>
    <property type="project" value="TreeGrafter"/>
</dbReference>
<keyword evidence="6" id="KW-1185">Reference proteome</keyword>
<keyword evidence="2" id="KW-0547">Nucleotide-binding</keyword>
<dbReference type="PROSITE" id="PS00211">
    <property type="entry name" value="ABC_TRANSPORTER_1"/>
    <property type="match status" value="1"/>
</dbReference>
<reference evidence="5" key="1">
    <citation type="journal article" date="2021" name="Microorganisms">
        <title>Acidisoma silvae sp. nov. and Acidisomacellulosilytica sp. nov., Two Acidophilic Bacteria Isolated from Decaying Wood, Hydrolyzing Cellulose and Producing Poly-3-hydroxybutyrate.</title>
        <authorList>
            <person name="Mieszkin S."/>
            <person name="Pouder E."/>
            <person name="Uroz S."/>
            <person name="Simon-Colin C."/>
            <person name="Alain K."/>
        </authorList>
    </citation>
    <scope>NUCLEOTIDE SEQUENCE</scope>
    <source>
        <strain evidence="5">HW T2.11</strain>
    </source>
</reference>
<dbReference type="PROSITE" id="PS50893">
    <property type="entry name" value="ABC_TRANSPORTER_2"/>
    <property type="match status" value="1"/>
</dbReference>
<dbReference type="Pfam" id="PF12399">
    <property type="entry name" value="BCA_ABC_TP_C"/>
    <property type="match status" value="1"/>
</dbReference>
<dbReference type="InterPro" id="IPR003439">
    <property type="entry name" value="ABC_transporter-like_ATP-bd"/>
</dbReference>
<evidence type="ECO:0000259" key="4">
    <source>
        <dbReference type="PROSITE" id="PS50893"/>
    </source>
</evidence>
<dbReference type="InterPro" id="IPR027417">
    <property type="entry name" value="P-loop_NTPase"/>
</dbReference>
<accession>A0A963YWU0</accession>
<dbReference type="EMBL" id="JAESVB010000017">
    <property type="protein sequence ID" value="MCB8877760.1"/>
    <property type="molecule type" value="Genomic_DNA"/>
</dbReference>
<reference evidence="5" key="2">
    <citation type="submission" date="2021-01" db="EMBL/GenBank/DDBJ databases">
        <authorList>
            <person name="Mieszkin S."/>
            <person name="Pouder E."/>
            <person name="Alain K."/>
        </authorList>
    </citation>
    <scope>NUCLEOTIDE SEQUENCE</scope>
    <source>
        <strain evidence="5">HW T2.11</strain>
    </source>
</reference>
<organism evidence="5 6">
    <name type="scientific">Acidisoma silvae</name>
    <dbReference type="NCBI Taxonomy" id="2802396"/>
    <lineage>
        <taxon>Bacteria</taxon>
        <taxon>Pseudomonadati</taxon>
        <taxon>Pseudomonadota</taxon>
        <taxon>Alphaproteobacteria</taxon>
        <taxon>Acetobacterales</taxon>
        <taxon>Acidocellaceae</taxon>
        <taxon>Acidisoma</taxon>
    </lineage>
</organism>
<dbReference type="InterPro" id="IPR051120">
    <property type="entry name" value="ABC_AA/LPS_Transport"/>
</dbReference>
<dbReference type="InterPro" id="IPR032823">
    <property type="entry name" value="BCA_ABC_TP_C"/>
</dbReference>
<evidence type="ECO:0000256" key="1">
    <source>
        <dbReference type="ARBA" id="ARBA00022448"/>
    </source>
</evidence>
<dbReference type="GO" id="GO:0005524">
    <property type="term" value="F:ATP binding"/>
    <property type="evidence" value="ECO:0007669"/>
    <property type="project" value="UniProtKB-KW"/>
</dbReference>
<evidence type="ECO:0000256" key="2">
    <source>
        <dbReference type="ARBA" id="ARBA00022741"/>
    </source>
</evidence>
<dbReference type="RefSeq" id="WP_227323409.1">
    <property type="nucleotide sequence ID" value="NZ_JAESVB010000017.1"/>
</dbReference>
<dbReference type="PANTHER" id="PTHR45772">
    <property type="entry name" value="CONSERVED COMPONENT OF ABC TRANSPORTER FOR NATURAL AMINO ACIDS-RELATED"/>
    <property type="match status" value="1"/>
</dbReference>
<evidence type="ECO:0000313" key="6">
    <source>
        <dbReference type="Proteomes" id="UP000708298"/>
    </source>
</evidence>
<dbReference type="Gene3D" id="3.40.50.300">
    <property type="entry name" value="P-loop containing nucleotide triphosphate hydrolases"/>
    <property type="match status" value="1"/>
</dbReference>
<evidence type="ECO:0000313" key="5">
    <source>
        <dbReference type="EMBL" id="MCB8877760.1"/>
    </source>
</evidence>
<evidence type="ECO:0000256" key="3">
    <source>
        <dbReference type="ARBA" id="ARBA00022840"/>
    </source>
</evidence>
<keyword evidence="1" id="KW-0813">Transport</keyword>
<dbReference type="InterPro" id="IPR017871">
    <property type="entry name" value="ABC_transporter-like_CS"/>
</dbReference>
<dbReference type="Pfam" id="PF00005">
    <property type="entry name" value="ABC_tran"/>
    <property type="match status" value="1"/>
</dbReference>
<comment type="caution">
    <text evidence="5">The sequence shown here is derived from an EMBL/GenBank/DDBJ whole genome shotgun (WGS) entry which is preliminary data.</text>
</comment>
<dbReference type="SMART" id="SM00382">
    <property type="entry name" value="AAA"/>
    <property type="match status" value="1"/>
</dbReference>